<dbReference type="SUPFAM" id="SSF69705">
    <property type="entry name" value="Transcription factor NusA, N-terminal domain"/>
    <property type="match status" value="1"/>
</dbReference>
<evidence type="ECO:0000256" key="5">
    <source>
        <dbReference type="ARBA" id="ARBA00023015"/>
    </source>
</evidence>
<dbReference type="RefSeq" id="WP_407030797.1">
    <property type="nucleotide sequence ID" value="NZ_JAQGEF010000006.1"/>
</dbReference>
<dbReference type="InterPro" id="IPR012340">
    <property type="entry name" value="NA-bd_OB-fold"/>
</dbReference>
<keyword evidence="1 7" id="KW-0806">Transcription termination</keyword>
<dbReference type="Pfam" id="PF00575">
    <property type="entry name" value="S1"/>
    <property type="match status" value="1"/>
</dbReference>
<comment type="subunit">
    <text evidence="7">Monomer. Binds directly to the core enzyme of the DNA-dependent RNA polymerase and to nascent RNA.</text>
</comment>
<dbReference type="InterPro" id="IPR030842">
    <property type="entry name" value="TF_NusA_bacterial"/>
</dbReference>
<reference evidence="10 11" key="1">
    <citation type="submission" date="2022-12" db="EMBL/GenBank/DDBJ databases">
        <title>Chitinophagaceae gen. sp. nov., a new member of the family Chitinophagaceae, isolated from soil in a chemical factory.</title>
        <authorList>
            <person name="Ke Z."/>
        </authorList>
    </citation>
    <scope>NUCLEOTIDE SEQUENCE [LARGE SCALE GENOMIC DNA]</scope>
    <source>
        <strain evidence="10 11">LY-5</strain>
    </source>
</reference>
<dbReference type="Gene3D" id="3.30.1480.10">
    <property type="entry name" value="NusA, N-terminal domain"/>
    <property type="match status" value="1"/>
</dbReference>
<dbReference type="InterPro" id="IPR009019">
    <property type="entry name" value="KH_sf_prok-type"/>
</dbReference>
<comment type="subcellular location">
    <subcellularLocation>
        <location evidence="7">Cytoplasm</location>
    </subcellularLocation>
</comment>
<dbReference type="SMART" id="SM00316">
    <property type="entry name" value="S1"/>
    <property type="match status" value="1"/>
</dbReference>
<dbReference type="PANTHER" id="PTHR22648">
    <property type="entry name" value="TRANSCRIPTION TERMINATION FACTOR NUSA"/>
    <property type="match status" value="1"/>
</dbReference>
<comment type="function">
    <text evidence="7">Participates in both transcription termination and antitermination.</text>
</comment>
<dbReference type="InterPro" id="IPR004087">
    <property type="entry name" value="KH_dom"/>
</dbReference>
<keyword evidence="11" id="KW-1185">Reference proteome</keyword>
<dbReference type="Pfam" id="PF13184">
    <property type="entry name" value="KH_NusA_1st"/>
    <property type="match status" value="1"/>
</dbReference>
<evidence type="ECO:0000256" key="3">
    <source>
        <dbReference type="ARBA" id="ARBA00022814"/>
    </source>
</evidence>
<dbReference type="InterPro" id="IPR025249">
    <property type="entry name" value="TF_NusA_KH_1st"/>
</dbReference>
<dbReference type="InterPro" id="IPR058582">
    <property type="entry name" value="KH_NusA_2nd"/>
</dbReference>
<sequence length="416" mass="47394">MASINLIEAFQEFKDAENIDRPTLMKVVEDVFKTLLRKKYGSDENFDVIVNAEKGDLEILRHRIIVEDGDVMDPNEEIAYSDAIKIEPDFEVGEELFEEIDLFDFGRRAILAAKQTLASRIGDLKKNVLVKKYADKVGELVSAEVYQVWKKEILLVDEENNELLLPRSEQIPQDFFKKGDTVRAVVKKVELKNNNPVIIISRTHPTFLAKLLEVEVPEIFDGLITIRKIVREPGERAKVAVESFDDRIDPVGACVGMKGSRIHGIVRELKNENIDVINFTTNIQLLIQRALTPAKISKITIGQDGEHADVYLPSDQVSLAIGKRGVNIKLACELTGLDIDVFRDNDEEEDSQYDIDLEEFVDEIDGWVIEELKRIGCDTARAVLQLSASELERRTDLEKETIDEIRRVLQEEFDRE</sequence>
<dbReference type="Gene3D" id="2.40.50.140">
    <property type="entry name" value="Nucleic acid-binding proteins"/>
    <property type="match status" value="1"/>
</dbReference>
<dbReference type="PROSITE" id="PS50084">
    <property type="entry name" value="KH_TYPE_1"/>
    <property type="match status" value="1"/>
</dbReference>
<dbReference type="InterPro" id="IPR015946">
    <property type="entry name" value="KH_dom-like_a/b"/>
</dbReference>
<keyword evidence="5 7" id="KW-0805">Transcription regulation</keyword>
<dbReference type="CDD" id="cd04455">
    <property type="entry name" value="S1_NusA"/>
    <property type="match status" value="1"/>
</dbReference>
<dbReference type="Pfam" id="PF26594">
    <property type="entry name" value="KH_NusA_2nd"/>
    <property type="match status" value="1"/>
</dbReference>
<dbReference type="SUPFAM" id="SSF50249">
    <property type="entry name" value="Nucleic acid-binding proteins"/>
    <property type="match status" value="1"/>
</dbReference>
<dbReference type="Proteomes" id="UP001210231">
    <property type="component" value="Unassembled WGS sequence"/>
</dbReference>
<evidence type="ECO:0000256" key="2">
    <source>
        <dbReference type="ARBA" id="ARBA00022490"/>
    </source>
</evidence>
<keyword evidence="3 7" id="KW-0889">Transcription antitermination</keyword>
<gene>
    <name evidence="7 10" type="primary">nusA</name>
    <name evidence="10" type="ORF">O3P16_06595</name>
</gene>
<protein>
    <recommendedName>
        <fullName evidence="7">Transcription termination/antitermination protein NusA</fullName>
    </recommendedName>
</protein>
<feature type="domain" description="S1 motif" evidence="8">
    <location>
        <begin position="136"/>
        <end position="201"/>
    </location>
</feature>
<dbReference type="InterPro" id="IPR010213">
    <property type="entry name" value="TF_NusA"/>
</dbReference>
<keyword evidence="2 7" id="KW-0963">Cytoplasm</keyword>
<evidence type="ECO:0000259" key="9">
    <source>
        <dbReference type="SMART" id="SM00322"/>
    </source>
</evidence>
<organism evidence="10 11">
    <name type="scientific">Polluticaenibacter yanchengensis</name>
    <dbReference type="NCBI Taxonomy" id="3014562"/>
    <lineage>
        <taxon>Bacteria</taxon>
        <taxon>Pseudomonadati</taxon>
        <taxon>Bacteroidota</taxon>
        <taxon>Chitinophagia</taxon>
        <taxon>Chitinophagales</taxon>
        <taxon>Chitinophagaceae</taxon>
        <taxon>Polluticaenibacter</taxon>
    </lineage>
</organism>
<name>A0ABT4UHZ7_9BACT</name>
<dbReference type="InterPro" id="IPR036555">
    <property type="entry name" value="NusA_N_sf"/>
</dbReference>
<comment type="similarity">
    <text evidence="7">Belongs to the NusA family.</text>
</comment>
<dbReference type="CDD" id="cd02134">
    <property type="entry name" value="KH-II_NusA_rpt1"/>
    <property type="match status" value="1"/>
</dbReference>
<dbReference type="Pfam" id="PF08529">
    <property type="entry name" value="NusA_N"/>
    <property type="match status" value="1"/>
</dbReference>
<evidence type="ECO:0000256" key="4">
    <source>
        <dbReference type="ARBA" id="ARBA00022884"/>
    </source>
</evidence>
<dbReference type="HAMAP" id="MF_00945_B">
    <property type="entry name" value="NusA_B"/>
    <property type="match status" value="1"/>
</dbReference>
<feature type="domain" description="K Homology" evidence="9">
    <location>
        <begin position="304"/>
        <end position="396"/>
    </location>
</feature>
<dbReference type="InterPro" id="IPR003029">
    <property type="entry name" value="S1_domain"/>
</dbReference>
<dbReference type="NCBIfam" id="TIGR01953">
    <property type="entry name" value="NusA"/>
    <property type="match status" value="1"/>
</dbReference>
<dbReference type="SMART" id="SM00322">
    <property type="entry name" value="KH"/>
    <property type="match status" value="2"/>
</dbReference>
<keyword evidence="4 7" id="KW-0694">RNA-binding</keyword>
<dbReference type="Gene3D" id="3.30.300.20">
    <property type="match status" value="2"/>
</dbReference>
<dbReference type="SUPFAM" id="SSF54814">
    <property type="entry name" value="Prokaryotic type KH domain (KH-domain type II)"/>
    <property type="match status" value="2"/>
</dbReference>
<proteinExistence type="inferred from homology"/>
<dbReference type="CDD" id="cd22529">
    <property type="entry name" value="KH-II_NusA_rpt2"/>
    <property type="match status" value="1"/>
</dbReference>
<evidence type="ECO:0000313" key="11">
    <source>
        <dbReference type="Proteomes" id="UP001210231"/>
    </source>
</evidence>
<evidence type="ECO:0000259" key="8">
    <source>
        <dbReference type="SMART" id="SM00316"/>
    </source>
</evidence>
<dbReference type="EMBL" id="JAQGEF010000006">
    <property type="protein sequence ID" value="MDA3614470.1"/>
    <property type="molecule type" value="Genomic_DNA"/>
</dbReference>
<dbReference type="PANTHER" id="PTHR22648:SF0">
    <property type="entry name" value="TRANSCRIPTION TERMINATION_ANTITERMINATION PROTEIN NUSA"/>
    <property type="match status" value="1"/>
</dbReference>
<evidence type="ECO:0000256" key="7">
    <source>
        <dbReference type="HAMAP-Rule" id="MF_00945"/>
    </source>
</evidence>
<comment type="caution">
    <text evidence="10">The sequence shown here is derived from an EMBL/GenBank/DDBJ whole genome shotgun (WGS) entry which is preliminary data.</text>
</comment>
<keyword evidence="6 7" id="KW-0804">Transcription</keyword>
<evidence type="ECO:0000256" key="6">
    <source>
        <dbReference type="ARBA" id="ARBA00023163"/>
    </source>
</evidence>
<accession>A0ABT4UHZ7</accession>
<evidence type="ECO:0000256" key="1">
    <source>
        <dbReference type="ARBA" id="ARBA00022472"/>
    </source>
</evidence>
<dbReference type="InterPro" id="IPR013735">
    <property type="entry name" value="TF_NusA_N"/>
</dbReference>
<evidence type="ECO:0000313" key="10">
    <source>
        <dbReference type="EMBL" id="MDA3614470.1"/>
    </source>
</evidence>
<feature type="domain" description="K Homology" evidence="9">
    <location>
        <begin position="233"/>
        <end position="295"/>
    </location>
</feature>